<reference evidence="13" key="1">
    <citation type="submission" date="2020-04" db="EMBL/GenBank/DDBJ databases">
        <title>Transcriptome data analysis revealed novel viruses for genus Pistacia in Iran, China, and Italy.</title>
        <authorList>
            <person name="Mohammadi M."/>
            <person name="Hosseini A."/>
            <person name="Nasrollanejad S."/>
        </authorList>
    </citation>
    <scope>NUCLEOTIDE SEQUENCE</scope>
</reference>
<evidence type="ECO:0000256" key="2">
    <source>
        <dbReference type="ARBA" id="ARBA00022679"/>
    </source>
</evidence>
<evidence type="ECO:0000256" key="6">
    <source>
        <dbReference type="ARBA" id="ARBA00022840"/>
    </source>
</evidence>
<evidence type="ECO:0000256" key="3">
    <source>
        <dbReference type="ARBA" id="ARBA00022695"/>
    </source>
</evidence>
<comment type="catalytic activity">
    <reaction evidence="8">
        <text>ATP + H2O = ADP + phosphate + H(+)</text>
        <dbReference type="Rhea" id="RHEA:13065"/>
        <dbReference type="ChEBI" id="CHEBI:15377"/>
        <dbReference type="ChEBI" id="CHEBI:15378"/>
        <dbReference type="ChEBI" id="CHEBI:30616"/>
        <dbReference type="ChEBI" id="CHEBI:43474"/>
        <dbReference type="ChEBI" id="CHEBI:456216"/>
        <dbReference type="EC" id="3.6.4.13"/>
    </reaction>
</comment>
<keyword evidence="6" id="KW-0067">ATP-binding</keyword>
<keyword evidence="2" id="KW-0808">Transferase</keyword>
<dbReference type="CDD" id="cd23254">
    <property type="entry name" value="Kitaviridae_RdRp"/>
    <property type="match status" value="1"/>
</dbReference>
<dbReference type="InterPro" id="IPR027351">
    <property type="entry name" value="(+)RNA_virus_helicase_core_dom"/>
</dbReference>
<organism evidence="13">
    <name type="scientific">Pistachio virus X</name>
    <dbReference type="NCBI Taxonomy" id="2794236"/>
    <lineage>
        <taxon>Viruses</taxon>
        <taxon>Riboviria</taxon>
        <taxon>Orthornavirae</taxon>
        <taxon>Kitrinoviricota</taxon>
        <taxon>Alsuviricetes</taxon>
        <taxon>Martellivirales</taxon>
        <taxon>Kitaviridae</taxon>
        <taxon>Higrevirus</taxon>
        <taxon>Higrevirus pistaciae</taxon>
    </lineage>
</organism>
<dbReference type="Gene3D" id="3.90.70.80">
    <property type="match status" value="1"/>
</dbReference>
<evidence type="ECO:0000313" key="13">
    <source>
        <dbReference type="EMBL" id="QPL17815.1"/>
    </source>
</evidence>
<dbReference type="InterPro" id="IPR027417">
    <property type="entry name" value="P-loop_NTPase"/>
</dbReference>
<dbReference type="GO" id="GO:0003723">
    <property type="term" value="F:RNA binding"/>
    <property type="evidence" value="ECO:0007669"/>
    <property type="project" value="InterPro"/>
</dbReference>
<keyword evidence="3" id="KW-0548">Nucleotidyltransferase</keyword>
<dbReference type="InterPro" id="IPR002588">
    <property type="entry name" value="Alphavirus-like_MT_dom"/>
</dbReference>
<feature type="domain" description="Alphavirus-like MT" evidence="12">
    <location>
        <begin position="156"/>
        <end position="367"/>
    </location>
</feature>
<evidence type="ECO:0000256" key="5">
    <source>
        <dbReference type="ARBA" id="ARBA00022801"/>
    </source>
</evidence>
<feature type="domain" description="OTU" evidence="10">
    <location>
        <begin position="705"/>
        <end position="829"/>
    </location>
</feature>
<dbReference type="InterPro" id="IPR007094">
    <property type="entry name" value="RNA-dir_pol_PSvirus"/>
</dbReference>
<keyword evidence="7" id="KW-0693">Viral RNA replication</keyword>
<evidence type="ECO:0000256" key="4">
    <source>
        <dbReference type="ARBA" id="ARBA00022741"/>
    </source>
</evidence>
<dbReference type="PROSITE" id="PS51743">
    <property type="entry name" value="ALPHAVIRUS_MT"/>
    <property type="match status" value="1"/>
</dbReference>
<dbReference type="GO" id="GO:0016787">
    <property type="term" value="F:hydrolase activity"/>
    <property type="evidence" value="ECO:0007669"/>
    <property type="project" value="UniProtKB-KW"/>
</dbReference>
<dbReference type="GO" id="GO:0039694">
    <property type="term" value="P:viral RNA genome replication"/>
    <property type="evidence" value="ECO:0007669"/>
    <property type="project" value="InterPro"/>
</dbReference>
<evidence type="ECO:0000259" key="10">
    <source>
        <dbReference type="PROSITE" id="PS50802"/>
    </source>
</evidence>
<dbReference type="EMBL" id="MT334620">
    <property type="protein sequence ID" value="QPL17815.1"/>
    <property type="molecule type" value="Genomic_RNA"/>
</dbReference>
<dbReference type="GO" id="GO:0006351">
    <property type="term" value="P:DNA-templated transcription"/>
    <property type="evidence" value="ECO:0007669"/>
    <property type="project" value="InterPro"/>
</dbReference>
<keyword evidence="1" id="KW-0696">RNA-directed RNA polymerase</keyword>
<proteinExistence type="predicted"/>
<keyword evidence="5" id="KW-0378">Hydrolase</keyword>
<dbReference type="PROSITE" id="PS50802">
    <property type="entry name" value="OTU"/>
    <property type="match status" value="1"/>
</dbReference>
<dbReference type="GO" id="GO:0003968">
    <property type="term" value="F:RNA-directed RNA polymerase activity"/>
    <property type="evidence" value="ECO:0007669"/>
    <property type="project" value="UniProtKB-KW"/>
</dbReference>
<dbReference type="GO" id="GO:0008174">
    <property type="term" value="F:mRNA methyltransferase activity"/>
    <property type="evidence" value="ECO:0007669"/>
    <property type="project" value="UniProtKB-UniRule"/>
</dbReference>
<evidence type="ECO:0000259" key="11">
    <source>
        <dbReference type="PROSITE" id="PS51657"/>
    </source>
</evidence>
<dbReference type="GO" id="GO:0016556">
    <property type="term" value="P:mRNA modification"/>
    <property type="evidence" value="ECO:0007669"/>
    <property type="project" value="InterPro"/>
</dbReference>
<dbReference type="InterPro" id="IPR043502">
    <property type="entry name" value="DNA/RNA_pol_sf"/>
</dbReference>
<dbReference type="PROSITE" id="PS51657">
    <property type="entry name" value="PSRV_HELICASE"/>
    <property type="match status" value="1"/>
</dbReference>
<dbReference type="InterPro" id="IPR038765">
    <property type="entry name" value="Papain-like_cys_pep_sf"/>
</dbReference>
<protein>
    <submittedName>
        <fullName evidence="13">Replicase</fullName>
    </submittedName>
</protein>
<sequence length="2632" mass="295271">MSQNFHSVESDPSVGRGYVYAGRGKKSGSHLVRKIADVAHKASTSGSDAVVESDYIADSAVVRDLEFSAAEASAKGLLLATRALPEDLQEKFSKTIDNYVSYRNPELEKAAADLMNTTIRSATLSKMSKNTVEVPHLISTTFDRELTTKFVELNLRFTRCQDHPHGAAAALREVMYHWCLKLLGYRKDCAVPIGFDAAVKDCGGNPDFFLRHGFPFVHCCNPICDLRDEVRNQRFREKIKNYKNESCRVRKTIADGYATGNVLFRCNSKSQACRVTAPVLLFMHSAYDMSDEAVVDAMICANASRAMIVMHYDEGYFTGAHSGESKSVGFRWFLTREKGRVVYNQYFPDDVQSVYRHDFINIISKFTTKALLGSDGRAYVFEVRDVFMSTAVIDIYRLDSPVLKGGRMLFPIPRTLPKDMVMLYTYEFDPGSVQRMIGLMGVASPWNLRPKKLLIPLEIFDNIMKYIATVDANKFVMSSITKALVAIVGRRNIGGTFMSSKQDFRIDPRDMFTLAMTVYLIGFELKFNQSQAMNAVKSDIDFHRMFTRSNVIVRVCANIVRRMFSPPATGTHPLNKLKLEESELSVLDAKKFAVVFEAANMIPADPDESRGFWSKFCNKLSESCKIYRVSPILVVTRDDFKTFAVEVPDILLPVRPVVRDEVSLNDFTTDVPNIPSASSEFFDAEERLPPYTERVLEISACCMRHRTVSVNGDGNCMFNALVRGGIFVNADVTMLKSRLLNSHYYRVVLDYIPNDADRAEFVKSLNEDRAWGNRYVLGLVSMVFDISVCVHFCNTEGRVAFIEKFGDYRSGTCIHLKLFNNHYDLLVPESEELLSSIDPVVEGESLIFSESRLSGYLKGVDFSDSSNFTSPFVGMALGAYKDLFQCAKGELLNAISVRYPEFVPSKCAILDAAVEDPTIALRSFFPSAHIIVLRPGRVPLPPAAKLCGASVLNLEVSLGSEYCCLESLVADLLRFDCKFGMCDFVYADLVRIREKFPYTFEPPRYDAYGSAKRIQLAWSVISKTGFVVFRLMYPEHMSEEIKTISSLFKKVFLFKPSVTGKFTAEFFLVATSPVEFVEDRSFVNDVVNKVHKQMMEAYGALSIGTESMGDRIKSLSGLLGTNTLVGGVCTSGSTAYSFNRSEKPVKSCMKSLLDVVSKVFGDKIQIDPAFTKGRASFVLKAKPVKRTWYHSVDVPSFKCRCCHSAAGKLLSLTGAEPLSLLVSAPGIIVSVVDAPTFNIGYTMVEFKNDVSLRDTQNADSLTFLWTKPCTAGSEFRSDFIELVNATRFALKTFVVISTALFDEDTFKSVLSLLNLFGKCEVVFGVYYKRPAVKMTFTSVEGVVLPKFVCRESGGLIKCSAGSVSQDLLGDGIKSLWSRTETIEVVETVNLQSSAAKDIVKELSTSLSDSPYRALCDRSVKRGDSIEPITRYSREVLGLSTVDNVIQQFIDDVPVVSTREPEPVSVVSDQNSTVEEFQSAGNDAVRAVEEVEIVANDRDKLAALDEAAAYHKTAFLHDLSVLKGAAQFLKSYYARGQRIGDGPTMVGAVLPHGVLDRYKNYKDNVGLIDATGRIIKHSEPRVEVGDIRMVMDICMENRVSFKDFQSKRADKSPSTYGFYALFTSVCAFDSEEPAMIACRDARTRSKSLSKVVVEYLDAFPGAGKTHYLVHEFRKEDMVVCSTTGNRDAFRARLSKRFAEEGLNVSEKEIEFRVRTLCGFLTDYKTKTSFGGFPLVGPNTRMLVDEAMMHHVGDVFAVALLYGCNVLRGVGDKQQIPFISRLDFVVSNHKFVDFVGVKLKPMSRSFRCPIDVVARLQKYYPDMPDIIAHNKVGLENDTVRVRTISPGYVFGDSIFTDIFPGGEANRGNTRFLFFVREDMFSFLLKHPGYADLCSTVHQFQGCESRFVVVFRLSYPIKSIFSDLSQVIVAVSRHTEAMVYVTAGPPDLLQKICTDAPSLAERRSHLPPSDLNLSAGGTKITRTDVHYTSVPSMDLMRGNSFFLVSPKRYFKKRGKYYADCLVPRHMKIHDLIAIVSEHKEAIRRAGNLVVDAQIFGYLNEQSTKPKLMRIADTPVYSTARSDLMNNTVFSIAEKNGVEHVANPSFDVDLEYEVEDGAVLEFGRETDLLRDVCHELPVMEVDVAVPEDPVSALQGVINSIFPSCTYVNNFLDSFITYNFDLDLNVSDLSFSDVRFVSPDRKYECMIPVLSYTNPTLRVPCLMESLIAVAKRNRNVPKLDSGVSPYIMAQKLFDSFWGVVYDQDRFQPVHYGPNEIENWLEDQDFKDGSIFIGDQCIYDAEVSKYNFITKNTPKLVLTDQAFEEFAAPQTVLYHGKDINAVFCVIFRRIKSVLLNMLKSKPNIHIFADIDPAGFADVLSKNISPESVKNASALEIDISKYDKSQGLVALLLECAIMERFGVVPELVQIWFDAHVVSKVVDTFTSLRFDVHLQRRSGDAATFLGNTMFLIAVLSYHYDVANMDMALFAGDDSLLVGDHTLLSTDANEFSDLFNLEVKFFRFKYYHFCSKFLIPVDDVWFFVPDPVKLLVRMGRYDLRNPEHVELYRISLEDSTKHYNNQFLLNILNEAVQERYDGASVSDSWVAWLYHIVRDPDLFSSLYILPEGECYPSGTNLPVDR</sequence>
<dbReference type="SUPFAM" id="SSF56672">
    <property type="entry name" value="DNA/RNA polymerases"/>
    <property type="match status" value="1"/>
</dbReference>
<evidence type="ECO:0000256" key="7">
    <source>
        <dbReference type="ARBA" id="ARBA00022953"/>
    </source>
</evidence>
<name>A0A7T0M8F6_9VIRU</name>
<dbReference type="GO" id="GO:0005524">
    <property type="term" value="F:ATP binding"/>
    <property type="evidence" value="ECO:0007669"/>
    <property type="project" value="UniProtKB-KW"/>
</dbReference>
<keyword evidence="4" id="KW-0547">Nucleotide-binding</keyword>
<dbReference type="GO" id="GO:0006396">
    <property type="term" value="P:RNA processing"/>
    <property type="evidence" value="ECO:0007669"/>
    <property type="project" value="InterPro"/>
</dbReference>
<evidence type="ECO:0000256" key="8">
    <source>
        <dbReference type="ARBA" id="ARBA00047984"/>
    </source>
</evidence>
<accession>A0A7T0M8F6</accession>
<dbReference type="InterPro" id="IPR003323">
    <property type="entry name" value="OTU_dom"/>
</dbReference>
<dbReference type="Pfam" id="PF01443">
    <property type="entry name" value="Viral_helicase1"/>
    <property type="match status" value="1"/>
</dbReference>
<dbReference type="Pfam" id="PF01660">
    <property type="entry name" value="Vmethyltransf"/>
    <property type="match status" value="1"/>
</dbReference>
<feature type="domain" description="(+)RNA virus helicase C-terminal" evidence="11">
    <location>
        <begin position="1632"/>
        <end position="1971"/>
    </location>
</feature>
<dbReference type="Pfam" id="PF00978">
    <property type="entry name" value="RdRP_2"/>
    <property type="match status" value="1"/>
</dbReference>
<evidence type="ECO:0000256" key="1">
    <source>
        <dbReference type="ARBA" id="ARBA00022484"/>
    </source>
</evidence>
<dbReference type="Gene3D" id="3.40.50.300">
    <property type="entry name" value="P-loop containing nucleotide triphosphate hydrolases"/>
    <property type="match status" value="2"/>
</dbReference>
<dbReference type="InterPro" id="IPR001788">
    <property type="entry name" value="RNA-dep_RNA_pol_alsuvir"/>
</dbReference>
<dbReference type="SUPFAM" id="SSF54001">
    <property type="entry name" value="Cysteine proteinases"/>
    <property type="match status" value="1"/>
</dbReference>
<feature type="domain" description="RdRp catalytic" evidence="9">
    <location>
        <begin position="2385"/>
        <end position="2498"/>
    </location>
</feature>
<evidence type="ECO:0000259" key="9">
    <source>
        <dbReference type="PROSITE" id="PS50507"/>
    </source>
</evidence>
<evidence type="ECO:0000259" key="12">
    <source>
        <dbReference type="PROSITE" id="PS51743"/>
    </source>
</evidence>
<dbReference type="PROSITE" id="PS50507">
    <property type="entry name" value="RDRP_SSRNA_POS"/>
    <property type="match status" value="1"/>
</dbReference>
<dbReference type="GO" id="GO:0003724">
    <property type="term" value="F:RNA helicase activity"/>
    <property type="evidence" value="ECO:0007669"/>
    <property type="project" value="UniProtKB-EC"/>
</dbReference>